<comment type="caution">
    <text evidence="1">The sequence shown here is derived from an EMBL/GenBank/DDBJ whole genome shotgun (WGS) entry which is preliminary data.</text>
</comment>
<evidence type="ECO:0000313" key="2">
    <source>
        <dbReference type="Proteomes" id="UP000529310"/>
    </source>
</evidence>
<organism evidence="1 2">
    <name type="scientific">Microbacterium endophyticum</name>
    <dbReference type="NCBI Taxonomy" id="1526412"/>
    <lineage>
        <taxon>Bacteria</taxon>
        <taxon>Bacillati</taxon>
        <taxon>Actinomycetota</taxon>
        <taxon>Actinomycetes</taxon>
        <taxon>Micrococcales</taxon>
        <taxon>Microbacteriaceae</taxon>
        <taxon>Microbacterium</taxon>
    </lineage>
</organism>
<dbReference type="Proteomes" id="UP000529310">
    <property type="component" value="Unassembled WGS sequence"/>
</dbReference>
<protein>
    <submittedName>
        <fullName evidence="1">Uncharacterized protein</fullName>
    </submittedName>
</protein>
<dbReference type="AlphaFoldDB" id="A0A7W4YMB6"/>
<accession>A0A7W4YMB6</accession>
<reference evidence="1 2" key="1">
    <citation type="submission" date="2020-08" db="EMBL/GenBank/DDBJ databases">
        <title>Sequencing the genomes of 1000 actinobacteria strains.</title>
        <authorList>
            <person name="Klenk H.-P."/>
        </authorList>
    </citation>
    <scope>NUCLEOTIDE SEQUENCE [LARGE SCALE GENOMIC DNA]</scope>
    <source>
        <strain evidence="1 2">DSM 27099</strain>
    </source>
</reference>
<name>A0A7W4YMB6_9MICO</name>
<proteinExistence type="predicted"/>
<sequence length="296" mass="32671">MLKPLDAGKGAIAVCLPPPGIPGAFVGQIGEIQEVILTPRFEGESLPPVTGVYLIYVYRHRVTEEAVDVSALTIDKLLLPPVFINRMPWSKGFFKTVAHAEFTPHDRLQHPCYWNSARMSYVDENDVPITLEEDHVPGVWGLVSYRWLDDRISDALRFERVPEDVVPVLGINGVVGGVTPANDEWTTAISDLFFDVMALREGVASSAKLNIEFHVPGNLFVPEFDGVRIGAFRESDNLLKVQVALPAEAPANARAEVLSAMERAFDAADSWAGEQREPFVTVVLRELVAALKAREE</sequence>
<gene>
    <name evidence="1" type="ORF">FHX49_000488</name>
</gene>
<dbReference type="EMBL" id="JACHWQ010000001">
    <property type="protein sequence ID" value="MBB2974947.1"/>
    <property type="molecule type" value="Genomic_DNA"/>
</dbReference>
<dbReference type="RefSeq" id="WP_165142095.1">
    <property type="nucleotide sequence ID" value="NZ_CP049255.1"/>
</dbReference>
<evidence type="ECO:0000313" key="1">
    <source>
        <dbReference type="EMBL" id="MBB2974947.1"/>
    </source>
</evidence>
<keyword evidence="2" id="KW-1185">Reference proteome</keyword>